<gene>
    <name evidence="8" type="ORF">SUTMEG_16090</name>
</gene>
<evidence type="ECO:0000256" key="2">
    <source>
        <dbReference type="ARBA" id="ARBA00007928"/>
    </source>
</evidence>
<keyword evidence="5 7" id="KW-1133">Transmembrane helix</keyword>
<feature type="transmembrane region" description="Helical" evidence="7">
    <location>
        <begin position="6"/>
        <end position="32"/>
    </location>
</feature>
<dbReference type="PANTHER" id="PTHR30086:SF14">
    <property type="entry name" value="HOMOSERINE_HOMOSERINE LACTONE EFFLUX PROTEIN"/>
    <property type="match status" value="1"/>
</dbReference>
<dbReference type="Proteomes" id="UP000271003">
    <property type="component" value="Chromosome"/>
</dbReference>
<evidence type="ECO:0000256" key="5">
    <source>
        <dbReference type="ARBA" id="ARBA00022989"/>
    </source>
</evidence>
<dbReference type="OrthoDB" id="9804822at2"/>
<dbReference type="PIRSF" id="PIRSF006324">
    <property type="entry name" value="LeuE"/>
    <property type="match status" value="1"/>
</dbReference>
<evidence type="ECO:0000256" key="3">
    <source>
        <dbReference type="ARBA" id="ARBA00022475"/>
    </source>
</evidence>
<keyword evidence="9" id="KW-1185">Reference proteome</keyword>
<feature type="transmembrane region" description="Helical" evidence="7">
    <location>
        <begin position="116"/>
        <end position="142"/>
    </location>
</feature>
<feature type="transmembrane region" description="Helical" evidence="7">
    <location>
        <begin position="148"/>
        <end position="173"/>
    </location>
</feature>
<evidence type="ECO:0000256" key="1">
    <source>
        <dbReference type="ARBA" id="ARBA00004651"/>
    </source>
</evidence>
<comment type="subcellular location">
    <subcellularLocation>
        <location evidence="1">Cell membrane</location>
        <topology evidence="1">Multi-pass membrane protein</topology>
    </subcellularLocation>
</comment>
<feature type="transmembrane region" description="Helical" evidence="7">
    <location>
        <begin position="69"/>
        <end position="87"/>
    </location>
</feature>
<keyword evidence="3" id="KW-1003">Cell membrane</keyword>
<protein>
    <submittedName>
        <fullName evidence="8">Threonine transporter RhtB</fullName>
    </submittedName>
</protein>
<dbReference type="Pfam" id="PF01810">
    <property type="entry name" value="LysE"/>
    <property type="match status" value="1"/>
</dbReference>
<dbReference type="GO" id="GO:0042970">
    <property type="term" value="F:homoserine transmembrane transporter activity"/>
    <property type="evidence" value="ECO:0007669"/>
    <property type="project" value="TreeGrafter"/>
</dbReference>
<accession>A0A2Z6IEP1</accession>
<evidence type="ECO:0000313" key="8">
    <source>
        <dbReference type="EMBL" id="BBF23718.1"/>
    </source>
</evidence>
<keyword evidence="6 7" id="KW-0472">Membrane</keyword>
<evidence type="ECO:0000256" key="7">
    <source>
        <dbReference type="SAM" id="Phobius"/>
    </source>
</evidence>
<sequence>MSHLFALFLVTSLANILTPGLGVVMIVTFAAAWGWRRTLWGCAGTAVGIAILFAVAMSGVGVVLATSPLLFAAVKLAGAGFLVWLGLKTLRRKAPAVVDPAKAKESREPAETRFSLFWKCVVLQLTNPQPVVFAVSVLPQFVDPKLPYVPQAVLLTSTYALLVFVCMVGYALLAGRARDFLLRGRGPQLMYRVSGTVFLLIAVIVAGTTIAGLIG</sequence>
<dbReference type="EMBL" id="AP018786">
    <property type="protein sequence ID" value="BBF23718.1"/>
    <property type="molecule type" value="Genomic_DNA"/>
</dbReference>
<dbReference type="AlphaFoldDB" id="A0A2Z6IEP1"/>
<feature type="transmembrane region" description="Helical" evidence="7">
    <location>
        <begin position="39"/>
        <end position="63"/>
    </location>
</feature>
<dbReference type="InterPro" id="IPR001123">
    <property type="entry name" value="LeuE-type"/>
</dbReference>
<proteinExistence type="inferred from homology"/>
<evidence type="ECO:0000313" key="9">
    <source>
        <dbReference type="Proteomes" id="UP000271003"/>
    </source>
</evidence>
<dbReference type="PANTHER" id="PTHR30086">
    <property type="entry name" value="ARGININE EXPORTER PROTEIN ARGO"/>
    <property type="match status" value="1"/>
</dbReference>
<dbReference type="GO" id="GO:0005886">
    <property type="term" value="C:plasma membrane"/>
    <property type="evidence" value="ECO:0007669"/>
    <property type="project" value="UniProtKB-SubCell"/>
</dbReference>
<organism evidence="8 9">
    <name type="scientific">Sutterella megalosphaeroides</name>
    <dbReference type="NCBI Taxonomy" id="2494234"/>
    <lineage>
        <taxon>Bacteria</taxon>
        <taxon>Pseudomonadati</taxon>
        <taxon>Pseudomonadota</taxon>
        <taxon>Betaproteobacteria</taxon>
        <taxon>Burkholderiales</taxon>
        <taxon>Sutterellaceae</taxon>
        <taxon>Sutterella</taxon>
    </lineage>
</organism>
<feature type="transmembrane region" description="Helical" evidence="7">
    <location>
        <begin position="193"/>
        <end position="214"/>
    </location>
</feature>
<evidence type="ECO:0000256" key="6">
    <source>
        <dbReference type="ARBA" id="ARBA00023136"/>
    </source>
</evidence>
<name>A0A2Z6IEP1_9BURK</name>
<comment type="similarity">
    <text evidence="2">Belongs to the Rht family.</text>
</comment>
<dbReference type="RefSeq" id="WP_120177297.1">
    <property type="nucleotide sequence ID" value="NZ_AP018786.1"/>
</dbReference>
<dbReference type="KEGG" id="sutt:SUTMEG_16090"/>
<evidence type="ECO:0000256" key="4">
    <source>
        <dbReference type="ARBA" id="ARBA00022692"/>
    </source>
</evidence>
<keyword evidence="4 7" id="KW-0812">Transmembrane</keyword>
<reference evidence="8 9" key="1">
    <citation type="journal article" date="2018" name="Int. J. Syst. Evol. Microbiol.">
        <title>Mesosutterella multiformis gen. nov., sp. nov., a member of the family Sutterellaceae and Sutterella megalosphaeroides sp. nov., isolated from human faeces.</title>
        <authorList>
            <person name="Sakamoto M."/>
            <person name="Ikeyama N."/>
            <person name="Kunihiro T."/>
            <person name="Iino T."/>
            <person name="Yuki M."/>
            <person name="Ohkuma M."/>
        </authorList>
    </citation>
    <scope>NUCLEOTIDE SEQUENCE [LARGE SCALE GENOMIC DNA]</scope>
    <source>
        <strain evidence="8 9">6FBBBH3</strain>
    </source>
</reference>